<dbReference type="Proteomes" id="UP000193920">
    <property type="component" value="Unassembled WGS sequence"/>
</dbReference>
<organism evidence="2 3">
    <name type="scientific">Neocallimastix californiae</name>
    <dbReference type="NCBI Taxonomy" id="1754190"/>
    <lineage>
        <taxon>Eukaryota</taxon>
        <taxon>Fungi</taxon>
        <taxon>Fungi incertae sedis</taxon>
        <taxon>Chytridiomycota</taxon>
        <taxon>Chytridiomycota incertae sedis</taxon>
        <taxon>Neocallimastigomycetes</taxon>
        <taxon>Neocallimastigales</taxon>
        <taxon>Neocallimastigaceae</taxon>
        <taxon>Neocallimastix</taxon>
    </lineage>
</organism>
<proteinExistence type="predicted"/>
<keyword evidence="3" id="KW-1185">Reference proteome</keyword>
<dbReference type="OrthoDB" id="2141275at2759"/>
<evidence type="ECO:0000256" key="1">
    <source>
        <dbReference type="SAM" id="MobiDB-lite"/>
    </source>
</evidence>
<comment type="caution">
    <text evidence="2">The sequence shown here is derived from an EMBL/GenBank/DDBJ whole genome shotgun (WGS) entry which is preliminary data.</text>
</comment>
<gene>
    <name evidence="2" type="ORF">LY90DRAFT_707674</name>
</gene>
<feature type="region of interest" description="Disordered" evidence="1">
    <location>
        <begin position="1"/>
        <end position="69"/>
    </location>
</feature>
<dbReference type="EMBL" id="MCOG01000277">
    <property type="protein sequence ID" value="ORY20886.1"/>
    <property type="molecule type" value="Genomic_DNA"/>
</dbReference>
<feature type="compositionally biased region" description="Low complexity" evidence="1">
    <location>
        <begin position="1"/>
        <end position="14"/>
    </location>
</feature>
<dbReference type="AlphaFoldDB" id="A0A1Y2AEH1"/>
<accession>A0A1Y2AEH1</accession>
<evidence type="ECO:0000313" key="2">
    <source>
        <dbReference type="EMBL" id="ORY20886.1"/>
    </source>
</evidence>
<protein>
    <submittedName>
        <fullName evidence="2">Uncharacterized protein</fullName>
    </submittedName>
</protein>
<evidence type="ECO:0000313" key="3">
    <source>
        <dbReference type="Proteomes" id="UP000193920"/>
    </source>
</evidence>
<sequence length="161" mass="18677">MKTKSSSTKSRASTNKVAKVPTRVSSRIAAKNMALKMEKNTRQENIEIGKKTTRTRSPKSPTKNSKKNLEKVINEMKKEEEIKNRVYELNESLRDNPRTSRNNQNTFICNKEEVDSYKCQMRFEDINIDLYPSAVRAIENSDNDLAIRALHNVEKIHNCRF</sequence>
<reference evidence="2 3" key="1">
    <citation type="submission" date="2016-08" db="EMBL/GenBank/DDBJ databases">
        <title>A Parts List for Fungal Cellulosomes Revealed by Comparative Genomics.</title>
        <authorList>
            <consortium name="DOE Joint Genome Institute"/>
            <person name="Haitjema C.H."/>
            <person name="Gilmore S.P."/>
            <person name="Henske J.K."/>
            <person name="Solomon K.V."/>
            <person name="De Groot R."/>
            <person name="Kuo A."/>
            <person name="Mondo S.J."/>
            <person name="Salamov A.A."/>
            <person name="Labutti K."/>
            <person name="Zhao Z."/>
            <person name="Chiniquy J."/>
            <person name="Barry K."/>
            <person name="Brewer H.M."/>
            <person name="Purvine S.O."/>
            <person name="Wright A.T."/>
            <person name="Boxma B."/>
            <person name="Van Alen T."/>
            <person name="Hackstein J.H."/>
            <person name="Baker S.E."/>
            <person name="Grigoriev I.V."/>
            <person name="O'Malley M.A."/>
        </authorList>
    </citation>
    <scope>NUCLEOTIDE SEQUENCE [LARGE SCALE GENOMIC DNA]</scope>
    <source>
        <strain evidence="2 3">G1</strain>
    </source>
</reference>
<name>A0A1Y2AEH1_9FUNG</name>
<feature type="compositionally biased region" description="Basic and acidic residues" evidence="1">
    <location>
        <begin position="36"/>
        <end position="50"/>
    </location>
</feature>